<dbReference type="AlphaFoldDB" id="A0A176K3H6"/>
<evidence type="ECO:0000259" key="1">
    <source>
        <dbReference type="Pfam" id="PF01074"/>
    </source>
</evidence>
<keyword evidence="3" id="KW-1185">Reference proteome</keyword>
<dbReference type="GO" id="GO:0004559">
    <property type="term" value="F:alpha-mannosidase activity"/>
    <property type="evidence" value="ECO:0007669"/>
    <property type="project" value="InterPro"/>
</dbReference>
<dbReference type="GO" id="GO:0009313">
    <property type="term" value="P:oligosaccharide catabolic process"/>
    <property type="evidence" value="ECO:0007669"/>
    <property type="project" value="TreeGrafter"/>
</dbReference>
<accession>A0A176K3H6</accession>
<reference evidence="2 3" key="1">
    <citation type="submission" date="2014-02" db="EMBL/GenBank/DDBJ databases">
        <title>Kosmotoga genome sequencing.</title>
        <authorList>
            <person name="Pollo S.M."/>
            <person name="Charchuk R."/>
            <person name="Nesbo C.L."/>
        </authorList>
    </citation>
    <scope>NUCLEOTIDE SEQUENCE [LARGE SCALE GENOMIC DNA]</scope>
    <source>
        <strain evidence="2 3">S304</strain>
    </source>
</reference>
<feature type="domain" description="Glycoside hydrolase family 38 N-terminal" evidence="1">
    <location>
        <begin position="23"/>
        <end position="286"/>
    </location>
</feature>
<gene>
    <name evidence="2" type="ORF">AT15_05595</name>
</gene>
<dbReference type="SUPFAM" id="SSF88713">
    <property type="entry name" value="Glycoside hydrolase/deacetylase"/>
    <property type="match status" value="1"/>
</dbReference>
<dbReference type="RefSeq" id="WP_068345833.1">
    <property type="nucleotide sequence ID" value="NZ_JFHK01000003.1"/>
</dbReference>
<dbReference type="InterPro" id="IPR027291">
    <property type="entry name" value="Glyco_hydro_38_N_sf"/>
</dbReference>
<name>A0A176K3H6_9BACT</name>
<dbReference type="STRING" id="1453497.AT15_05595"/>
<sequence>MKRILLVVFLALLVPMAFAKIKTVYLIPFSHQDIGFTSTQEEVAWEYVDMYDSLKDFMDFFGDFKFTVETFWQFDQWMQKSDSPELLTDYIELARKGRLEICPAYGSMHTGFTNEFTLRAAFYKALDFLAENGIEAKTCMMNDVPGFSADLPDVLSELGISYFMSGINDNYADALSLPLPVNLFYWKGPNGGRVLTWISKSSYAEGYKFKTPSALINYIHSLEEAGYPYDAIAVMVAFDNAGFQPGAVAYLDLYEKWDTQSAGFQLIMSTPSEFMEYMETHYANGLPEYSGDWSGWWEIVKTGSPYASALVRRSQEIMESLQRQNLIDQSNELFQIITDNLVLYGEHTAACGAGWPGYYTLEENKEFNTTVMSYAKGAWNALKSILHSLRSKGSRNISFLALQDGISQVEFSIGNWNENELLLISKDEITYKAYPFTREATDLWEPLSRGYRTIVPLSKGLNDFEIVGKQPFQNNAKNSLSAKKGDLKLIINPDGSFTLLNKDNILAKGSVEEDFTSKAERYEQVEMSVHESVLKSFPEWESLYVKLKGSPIAFFEATLFNNGNLEFSITLDRNKLPYIEYKNHSVNYYLKLDFPEGYKMSYRGASSIQKDPKKFPSSRPTFIAFRDFIGLSGSLNCITMGSRQAFMVSRKGQSLRYLLIRHYSEFASSDRGITAIGEVEPGAPRFMKYTFFISVSDSLSPQKAESFVNSPLLISSDR</sequence>
<proteinExistence type="predicted"/>
<comment type="caution">
    <text evidence="2">The sequence shown here is derived from an EMBL/GenBank/DDBJ whole genome shotgun (WGS) entry which is preliminary data.</text>
</comment>
<protein>
    <recommendedName>
        <fullName evidence="1">Glycoside hydrolase family 38 N-terminal domain-containing protein</fullName>
    </recommendedName>
</protein>
<dbReference type="PATRIC" id="fig|1453497.3.peg.1113"/>
<evidence type="ECO:0000313" key="3">
    <source>
        <dbReference type="Proteomes" id="UP000077339"/>
    </source>
</evidence>
<dbReference type="PANTHER" id="PTHR46017:SF1">
    <property type="entry name" value="ALPHA-MANNOSIDASE 2C1"/>
    <property type="match status" value="1"/>
</dbReference>
<dbReference type="Pfam" id="PF01074">
    <property type="entry name" value="Glyco_hydro_38N"/>
    <property type="match status" value="1"/>
</dbReference>
<dbReference type="OrthoDB" id="42068at2"/>
<dbReference type="GO" id="GO:0006013">
    <property type="term" value="P:mannose metabolic process"/>
    <property type="evidence" value="ECO:0007669"/>
    <property type="project" value="InterPro"/>
</dbReference>
<evidence type="ECO:0000313" key="2">
    <source>
        <dbReference type="EMBL" id="OAA31547.1"/>
    </source>
</evidence>
<dbReference type="PANTHER" id="PTHR46017">
    <property type="entry name" value="ALPHA-MANNOSIDASE 2C1"/>
    <property type="match status" value="1"/>
</dbReference>
<dbReference type="Gene3D" id="3.20.110.10">
    <property type="entry name" value="Glycoside hydrolase 38, N terminal domain"/>
    <property type="match status" value="1"/>
</dbReference>
<dbReference type="EMBL" id="JFHK01000003">
    <property type="protein sequence ID" value="OAA31547.1"/>
    <property type="molecule type" value="Genomic_DNA"/>
</dbReference>
<dbReference type="InterPro" id="IPR000602">
    <property type="entry name" value="Glyco_hydro_38_N"/>
</dbReference>
<dbReference type="Proteomes" id="UP000077339">
    <property type="component" value="Unassembled WGS sequence"/>
</dbReference>
<organism evidence="2 3">
    <name type="scientific">Kosmotoga arenicorallina S304</name>
    <dbReference type="NCBI Taxonomy" id="1453497"/>
    <lineage>
        <taxon>Bacteria</taxon>
        <taxon>Thermotogati</taxon>
        <taxon>Thermotogota</taxon>
        <taxon>Thermotogae</taxon>
        <taxon>Kosmotogales</taxon>
        <taxon>Kosmotogaceae</taxon>
        <taxon>Kosmotoga</taxon>
    </lineage>
</organism>
<dbReference type="InterPro" id="IPR011330">
    <property type="entry name" value="Glyco_hydro/deAcase_b/a-brl"/>
</dbReference>